<reference evidence="2" key="1">
    <citation type="submission" date="2016-01" db="EMBL/GenBank/DDBJ databases">
        <authorList>
            <person name="Peeters C."/>
        </authorList>
    </citation>
    <scope>NUCLEOTIDE SEQUENCE [LARGE SCALE GENOMIC DNA]</scope>
    <source>
        <strain evidence="2">LMG 22940</strain>
    </source>
</reference>
<dbReference type="PANTHER" id="PTHR39569">
    <property type="entry name" value="INORGANIC TRIPHOSPHATASE"/>
    <property type="match status" value="1"/>
</dbReference>
<dbReference type="InterPro" id="IPR033469">
    <property type="entry name" value="CYTH-like_dom_sf"/>
</dbReference>
<evidence type="ECO:0000313" key="3">
    <source>
        <dbReference type="Proteomes" id="UP000054770"/>
    </source>
</evidence>
<dbReference type="GO" id="GO:0046872">
    <property type="term" value="F:metal ion binding"/>
    <property type="evidence" value="ECO:0007669"/>
    <property type="project" value="TreeGrafter"/>
</dbReference>
<dbReference type="SMART" id="SM01118">
    <property type="entry name" value="CYTH"/>
    <property type="match status" value="1"/>
</dbReference>
<dbReference type="PROSITE" id="PS51707">
    <property type="entry name" value="CYTH"/>
    <property type="match status" value="1"/>
</dbReference>
<dbReference type="CDD" id="cd07756">
    <property type="entry name" value="CYTH-like_Pase_CHAD"/>
    <property type="match status" value="1"/>
</dbReference>
<dbReference type="GO" id="GO:0050355">
    <property type="term" value="F:inorganic triphosphate phosphatase activity"/>
    <property type="evidence" value="ECO:0007669"/>
    <property type="project" value="InterPro"/>
</dbReference>
<dbReference type="PANTHER" id="PTHR39569:SF1">
    <property type="entry name" value="INORGANIC TRIPHOSPHATASE"/>
    <property type="match status" value="1"/>
</dbReference>
<proteinExistence type="predicted"/>
<gene>
    <name evidence="2" type="ORF">AWB68_00555</name>
</gene>
<dbReference type="RefSeq" id="WP_087642823.1">
    <property type="nucleotide sequence ID" value="NZ_FCON02000004.1"/>
</dbReference>
<sequence>MSIEREIKLALPATQHDDVARFFTQRTGRDGTTIALANVYFDTPDLQLAKAKSALRLRRTPDQWLQTYKTVGQSTAGLHSRFEWEMPVAGDKLDIDAMLTACGDEDARRALKNAAADLIALFRTDFARVFWNIEHDGAKIEAALDLGEVSAEVDGDKRKATISEVELELKSGDESALSTLSAELRGAFPDLEPDDISKAQRGYRLRAAQ</sequence>
<protein>
    <submittedName>
        <fullName evidence="2">Adenylate cyclase</fullName>
    </submittedName>
</protein>
<dbReference type="EMBL" id="FCON02000004">
    <property type="protein sequence ID" value="SAL18414.1"/>
    <property type="molecule type" value="Genomic_DNA"/>
</dbReference>
<dbReference type="InterPro" id="IPR039013">
    <property type="entry name" value="YgiF"/>
</dbReference>
<name>A0A158FF37_9BURK</name>
<accession>A0A158FF37</accession>
<dbReference type="AlphaFoldDB" id="A0A158FF37"/>
<dbReference type="OrthoDB" id="3034217at2"/>
<keyword evidence="3" id="KW-1185">Reference proteome</keyword>
<dbReference type="InterPro" id="IPR023577">
    <property type="entry name" value="CYTH_domain"/>
</dbReference>
<dbReference type="Pfam" id="PF01928">
    <property type="entry name" value="CYTH"/>
    <property type="match status" value="1"/>
</dbReference>
<comment type="caution">
    <text evidence="2">The sequence shown here is derived from an EMBL/GenBank/DDBJ whole genome shotgun (WGS) entry which is preliminary data.</text>
</comment>
<evidence type="ECO:0000259" key="1">
    <source>
        <dbReference type="PROSITE" id="PS51707"/>
    </source>
</evidence>
<dbReference type="Gene3D" id="2.40.320.10">
    <property type="entry name" value="Hypothetical Protein Pfu-838710-001"/>
    <property type="match status" value="1"/>
</dbReference>
<dbReference type="SUPFAM" id="SSF55154">
    <property type="entry name" value="CYTH-like phosphatases"/>
    <property type="match status" value="1"/>
</dbReference>
<dbReference type="Proteomes" id="UP000054770">
    <property type="component" value="Unassembled WGS sequence"/>
</dbReference>
<organism evidence="2 3">
    <name type="scientific">Caballeronia choica</name>
    <dbReference type="NCBI Taxonomy" id="326476"/>
    <lineage>
        <taxon>Bacteria</taxon>
        <taxon>Pseudomonadati</taxon>
        <taxon>Pseudomonadota</taxon>
        <taxon>Betaproteobacteria</taxon>
        <taxon>Burkholderiales</taxon>
        <taxon>Burkholderiaceae</taxon>
        <taxon>Caballeronia</taxon>
    </lineage>
</organism>
<evidence type="ECO:0000313" key="2">
    <source>
        <dbReference type="EMBL" id="SAL18414.1"/>
    </source>
</evidence>
<feature type="domain" description="CYTH" evidence="1">
    <location>
        <begin position="2"/>
        <end position="209"/>
    </location>
</feature>